<comment type="caution">
    <text evidence="2">The sequence shown here is derived from an EMBL/GenBank/DDBJ whole genome shotgun (WGS) entry which is preliminary data.</text>
</comment>
<dbReference type="Proteomes" id="UP001055618">
    <property type="component" value="Unassembled WGS sequence"/>
</dbReference>
<reference evidence="2" key="1">
    <citation type="submission" date="2019-02" db="EMBL/GenBank/DDBJ databases">
        <title>New Zealand Erwinia strains with phe-tRNA free attachment sites.</title>
        <authorList>
            <person name="Nunes-Leite L."/>
            <person name="Pitman A.R."/>
        </authorList>
    </citation>
    <scope>NUCLEOTIDE SEQUENCE</scope>
    <source>
        <strain evidence="2">Ec-140</strain>
        <strain evidence="1">Ec-143</strain>
    </source>
</reference>
<organism evidence="2 4">
    <name type="scientific">Pectobacterium polaris</name>
    <dbReference type="NCBI Taxonomy" id="2042057"/>
    <lineage>
        <taxon>Bacteria</taxon>
        <taxon>Pseudomonadati</taxon>
        <taxon>Pseudomonadota</taxon>
        <taxon>Gammaproteobacteria</taxon>
        <taxon>Enterobacterales</taxon>
        <taxon>Pectobacteriaceae</taxon>
        <taxon>Pectobacterium</taxon>
    </lineage>
</organism>
<dbReference type="NCBIfam" id="NF047561">
    <property type="entry name" value="orf58_phage_fam"/>
    <property type="match status" value="1"/>
</dbReference>
<sequence>MMVDNVNYQFGRDYLITISSSSSRGTLTFAPPMQVIFSVSHTPGNKTGKAKITIYGTSKGTRWDIFNKYDTVEIKAGYQGNCGLIYRGQIFNRSTQREGVATTLTLYCFCNGKKMSSAFIAHTWGENTPAIEIIRGTAATFGLPMEIIGDFSDLPPAIQGKTLMAMTKDAMDALERIYDFKWWLKTDGVAIIRNGAEKPGKPKVIDMNHGMEGIPRIYMNYVEVDVRLDHVITPGDVIRVYSEHEQLGFSDMYHVNMQEYSQAFRNKSRLVVKSVDHIGNFWRDDWTTTITAYIRSNKVTQPWQ</sequence>
<dbReference type="Proteomes" id="UP001057360">
    <property type="component" value="Unassembled WGS sequence"/>
</dbReference>
<dbReference type="EMBL" id="SGPX01000006">
    <property type="protein sequence ID" value="MCL6352202.1"/>
    <property type="molecule type" value="Genomic_DNA"/>
</dbReference>
<evidence type="ECO:0008006" key="5">
    <source>
        <dbReference type="Google" id="ProtNLM"/>
    </source>
</evidence>
<dbReference type="AlphaFoldDB" id="A0AAW5GFH3"/>
<evidence type="ECO:0000313" key="1">
    <source>
        <dbReference type="EMBL" id="MCL6352202.1"/>
    </source>
</evidence>
<dbReference type="EMBL" id="SGPY01000006">
    <property type="protein sequence ID" value="MCL6369600.1"/>
    <property type="molecule type" value="Genomic_DNA"/>
</dbReference>
<evidence type="ECO:0000313" key="2">
    <source>
        <dbReference type="EMBL" id="MCL6369600.1"/>
    </source>
</evidence>
<name>A0AAW5GFH3_9GAMM</name>
<accession>A0AAW5GFH3</accession>
<protein>
    <recommendedName>
        <fullName evidence="5">Phage tail protein</fullName>
    </recommendedName>
</protein>
<dbReference type="RefSeq" id="WP_249683405.1">
    <property type="nucleotide sequence ID" value="NZ_SGPX01000006.1"/>
</dbReference>
<evidence type="ECO:0000313" key="4">
    <source>
        <dbReference type="Proteomes" id="UP001057360"/>
    </source>
</evidence>
<proteinExistence type="predicted"/>
<gene>
    <name evidence="1" type="ORF">EXT50_13610</name>
    <name evidence="2" type="ORF">EXT53_13610</name>
</gene>
<evidence type="ECO:0000313" key="3">
    <source>
        <dbReference type="Proteomes" id="UP001055618"/>
    </source>
</evidence>
<keyword evidence="3" id="KW-1185">Reference proteome</keyword>